<dbReference type="Proteomes" id="UP000466307">
    <property type="component" value="Unassembled WGS sequence"/>
</dbReference>
<dbReference type="RefSeq" id="WP_053777374.1">
    <property type="nucleotide sequence ID" value="NZ_JAADZU010000021.1"/>
</dbReference>
<evidence type="ECO:0000256" key="1">
    <source>
        <dbReference type="SAM" id="Phobius"/>
    </source>
</evidence>
<evidence type="ECO:0000313" key="3">
    <source>
        <dbReference type="Proteomes" id="UP000466307"/>
    </source>
</evidence>
<organism evidence="2 3">
    <name type="scientific">Gordonia desulfuricans</name>
    <dbReference type="NCBI Taxonomy" id="89051"/>
    <lineage>
        <taxon>Bacteria</taxon>
        <taxon>Bacillati</taxon>
        <taxon>Actinomycetota</taxon>
        <taxon>Actinomycetes</taxon>
        <taxon>Mycobacteriales</taxon>
        <taxon>Gordoniaceae</taxon>
        <taxon>Gordonia</taxon>
    </lineage>
</organism>
<feature type="transmembrane region" description="Helical" evidence="1">
    <location>
        <begin position="77"/>
        <end position="96"/>
    </location>
</feature>
<reference evidence="2 3" key="1">
    <citation type="submission" date="2020-01" db="EMBL/GenBank/DDBJ databases">
        <title>Investigation of new actinobacteria for the biodesulphurisation of diesel fuel.</title>
        <authorList>
            <person name="Athi Narayanan S.M."/>
        </authorList>
    </citation>
    <scope>NUCLEOTIDE SEQUENCE [LARGE SCALE GENOMIC DNA]</scope>
    <source>
        <strain evidence="2 3">213E</strain>
    </source>
</reference>
<keyword evidence="1" id="KW-1133">Transmembrane helix</keyword>
<keyword evidence="1" id="KW-0472">Membrane</keyword>
<dbReference type="EMBL" id="JAADZU010000021">
    <property type="protein sequence ID" value="NDK89679.1"/>
    <property type="molecule type" value="Genomic_DNA"/>
</dbReference>
<keyword evidence="1" id="KW-0812">Transmembrane</keyword>
<dbReference type="AlphaFoldDB" id="A0A7K3LN71"/>
<accession>A0A7K3LN71</accession>
<proteinExistence type="predicted"/>
<evidence type="ECO:0000313" key="2">
    <source>
        <dbReference type="EMBL" id="NDK89679.1"/>
    </source>
</evidence>
<comment type="caution">
    <text evidence="2">The sequence shown here is derived from an EMBL/GenBank/DDBJ whole genome shotgun (WGS) entry which is preliminary data.</text>
</comment>
<name>A0A7K3LN71_9ACTN</name>
<keyword evidence="3" id="KW-1185">Reference proteome</keyword>
<gene>
    <name evidence="2" type="ORF">GYA93_08820</name>
</gene>
<protein>
    <submittedName>
        <fullName evidence="2">Uncharacterized protein</fullName>
    </submittedName>
</protein>
<sequence length="132" mass="13525">MSTDQNDRTGGASESGDPLRDLLLGLATQIDHLAAWVGGASADPGAAVAAGGMLLRESLGAEVAGEITTLMREIGDLLARLIAALIAVLEAIAAALRSAPTTTAATPRRYQPIEVRIDVAAPRTPPETGDEK</sequence>